<dbReference type="PANTHER" id="PTHR45766:SF6">
    <property type="entry name" value="SWI_SNF-RELATED MATRIX-ASSOCIATED ACTIN-DEPENDENT REGULATOR OF CHROMATIN SUBFAMILY A-LIKE PROTEIN 1"/>
    <property type="match status" value="1"/>
</dbReference>
<keyword evidence="6" id="KW-1185">Reference proteome</keyword>
<name>A0A6M4IL48_9BACT</name>
<dbReference type="Proteomes" id="UP000500938">
    <property type="component" value="Chromosome"/>
</dbReference>
<reference evidence="5 6" key="1">
    <citation type="submission" date="2020-05" db="EMBL/GenBank/DDBJ databases">
        <title>Complete genome sequence of Gemmatimonas greenlandica TET16.</title>
        <authorList>
            <person name="Zeng Y."/>
        </authorList>
    </citation>
    <scope>NUCLEOTIDE SEQUENCE [LARGE SCALE GENOMIC DNA]</scope>
    <source>
        <strain evidence="5 6">TET16</strain>
    </source>
</reference>
<dbReference type="GO" id="GO:0005524">
    <property type="term" value="F:ATP binding"/>
    <property type="evidence" value="ECO:0007669"/>
    <property type="project" value="InterPro"/>
</dbReference>
<feature type="domain" description="Helicase C-terminal" evidence="4">
    <location>
        <begin position="385"/>
        <end position="556"/>
    </location>
</feature>
<organism evidence="5 6">
    <name type="scientific">Gemmatimonas groenlandica</name>
    <dbReference type="NCBI Taxonomy" id="2732249"/>
    <lineage>
        <taxon>Bacteria</taxon>
        <taxon>Pseudomonadati</taxon>
        <taxon>Gemmatimonadota</taxon>
        <taxon>Gemmatimonadia</taxon>
        <taxon>Gemmatimonadales</taxon>
        <taxon>Gemmatimonadaceae</taxon>
        <taxon>Gemmatimonas</taxon>
    </lineage>
</organism>
<keyword evidence="1" id="KW-0378">Hydrolase</keyword>
<dbReference type="RefSeq" id="WP_171223522.1">
    <property type="nucleotide sequence ID" value="NZ_CP053085.1"/>
</dbReference>
<dbReference type="InterPro" id="IPR001650">
    <property type="entry name" value="Helicase_C-like"/>
</dbReference>
<dbReference type="PROSITE" id="PS51194">
    <property type="entry name" value="HELICASE_CTER"/>
    <property type="match status" value="1"/>
</dbReference>
<dbReference type="GO" id="GO:0016787">
    <property type="term" value="F:hydrolase activity"/>
    <property type="evidence" value="ECO:0007669"/>
    <property type="project" value="UniProtKB-KW"/>
</dbReference>
<proteinExistence type="predicted"/>
<dbReference type="Pfam" id="PF00271">
    <property type="entry name" value="Helicase_C"/>
    <property type="match status" value="1"/>
</dbReference>
<evidence type="ECO:0000259" key="4">
    <source>
        <dbReference type="PROSITE" id="PS51194"/>
    </source>
</evidence>
<dbReference type="EMBL" id="CP053085">
    <property type="protein sequence ID" value="QJR34096.1"/>
    <property type="molecule type" value="Genomic_DNA"/>
</dbReference>
<dbReference type="PROSITE" id="PS51192">
    <property type="entry name" value="HELICASE_ATP_BIND_1"/>
    <property type="match status" value="1"/>
</dbReference>
<dbReference type="InterPro" id="IPR027417">
    <property type="entry name" value="P-loop_NTPase"/>
</dbReference>
<keyword evidence="5" id="KW-0547">Nucleotide-binding</keyword>
<dbReference type="SMART" id="SM00487">
    <property type="entry name" value="DEXDc"/>
    <property type="match status" value="1"/>
</dbReference>
<gene>
    <name evidence="5" type="ORF">HKW67_00495</name>
</gene>
<dbReference type="Gene3D" id="3.40.50.10810">
    <property type="entry name" value="Tandem AAA-ATPase domain"/>
    <property type="match status" value="1"/>
</dbReference>
<dbReference type="AlphaFoldDB" id="A0A6M4IL48"/>
<evidence type="ECO:0000259" key="3">
    <source>
        <dbReference type="PROSITE" id="PS51192"/>
    </source>
</evidence>
<sequence length="817" mass="88319">MTWSLHSARHVQARLAGALIPPLPPAELGDITLLPHQSDAVARIHRAIRVHHGALLADDVGLGKTYTALAVARTYAQVHVIAPAALQPMWRTAITHAQLSHIRLHSVHGFSRKDIAPSAALAGDVPTGVVRERAGQRTLVIIDEAHYLRTRRTARYAAIARFVSGCDTLLLSATPLHNRAAELRNLLALFLGSRADLLSDTMLGQVVIRRSNTNTNTDTNTSTSSGTRTRPPTANETPAASRPPVLQHAPLPMPHDRATLTHILALPAPLPAHDGAVAGALIRLGLLRAWCSSDAALAHALRQRRLRGDALLQALRAGRHPTQVELRSWLVGDHEVQLAFPELMAQQEVESAPLIERVEVHLEALATLAEHHEQTARADGARADALRALLQAHPGTPIIAFSQFTQTVGALHRALSDIAGVGLLSSKHARIASGRISRSEALARFAPLAQERPPPPPHHAIRLLLATDLLAEGVNLQDAGVVVHLDLPWTDALREQRVGRCARIGSPHGAVHVYSFAPHPDGDRALRLQRRLATKAALSRRFAGGDAVNGLRNDWRDGARESAADAASRLHARLQRWTDADAVTESARMTVIGTLRSDQETAWIALVEYQGQSRLLCSFARRATARRRVVSARVRALLRVATIADDARSAAVVSSAGLERAVRRAFRDIRRWCARAAARDDVGPGDQALAPLAQRAARHLAQVVQRCGPIERTALRGAIAAAERVVGTARGSGAEEAMARWCAQAEATPRWAPRAWLTAWEGEPTLANFARDQPGAPERAQESVARVRALLLIGPDYRPDYTSACLDTRSCSTSTAP</sequence>
<dbReference type="InterPro" id="IPR000330">
    <property type="entry name" value="SNF2_N"/>
</dbReference>
<dbReference type="InterPro" id="IPR038718">
    <property type="entry name" value="SNF2-like_sf"/>
</dbReference>
<dbReference type="Pfam" id="PF00176">
    <property type="entry name" value="SNF2-rel_dom"/>
    <property type="match status" value="1"/>
</dbReference>
<dbReference type="SUPFAM" id="SSF52540">
    <property type="entry name" value="P-loop containing nucleoside triphosphate hydrolases"/>
    <property type="match status" value="2"/>
</dbReference>
<keyword evidence="5" id="KW-0347">Helicase</keyword>
<feature type="compositionally biased region" description="Low complexity" evidence="2">
    <location>
        <begin position="211"/>
        <end position="230"/>
    </location>
</feature>
<keyword evidence="5" id="KW-0067">ATP-binding</keyword>
<feature type="domain" description="Helicase ATP-binding" evidence="3">
    <location>
        <begin position="45"/>
        <end position="193"/>
    </location>
</feature>
<evidence type="ECO:0000256" key="1">
    <source>
        <dbReference type="ARBA" id="ARBA00022801"/>
    </source>
</evidence>
<dbReference type="Gene3D" id="3.40.50.300">
    <property type="entry name" value="P-loop containing nucleotide triphosphate hydrolases"/>
    <property type="match status" value="1"/>
</dbReference>
<feature type="region of interest" description="Disordered" evidence="2">
    <location>
        <begin position="211"/>
        <end position="245"/>
    </location>
</feature>
<dbReference type="GO" id="GO:0004386">
    <property type="term" value="F:helicase activity"/>
    <property type="evidence" value="ECO:0007669"/>
    <property type="project" value="UniProtKB-KW"/>
</dbReference>
<evidence type="ECO:0000313" key="5">
    <source>
        <dbReference type="EMBL" id="QJR34096.1"/>
    </source>
</evidence>
<dbReference type="PANTHER" id="PTHR45766">
    <property type="entry name" value="DNA ANNEALING HELICASE AND ENDONUCLEASE ZRANB3 FAMILY MEMBER"/>
    <property type="match status" value="1"/>
</dbReference>
<accession>A0A6M4IL48</accession>
<protein>
    <submittedName>
        <fullName evidence="5">DEAD/DEAH box helicase</fullName>
    </submittedName>
</protein>
<dbReference type="KEGG" id="ggr:HKW67_00495"/>
<evidence type="ECO:0000313" key="6">
    <source>
        <dbReference type="Proteomes" id="UP000500938"/>
    </source>
</evidence>
<dbReference type="SMART" id="SM00490">
    <property type="entry name" value="HELICc"/>
    <property type="match status" value="1"/>
</dbReference>
<dbReference type="CDD" id="cd18793">
    <property type="entry name" value="SF2_C_SNF"/>
    <property type="match status" value="1"/>
</dbReference>
<evidence type="ECO:0000256" key="2">
    <source>
        <dbReference type="SAM" id="MobiDB-lite"/>
    </source>
</evidence>
<dbReference type="InterPro" id="IPR014001">
    <property type="entry name" value="Helicase_ATP-bd"/>
</dbReference>
<dbReference type="InterPro" id="IPR049730">
    <property type="entry name" value="SNF2/RAD54-like_C"/>
</dbReference>